<dbReference type="Proteomes" id="UP001610444">
    <property type="component" value="Unassembled WGS sequence"/>
</dbReference>
<reference evidence="1 2" key="1">
    <citation type="submission" date="2024-07" db="EMBL/GenBank/DDBJ databases">
        <title>Section-level genome sequencing and comparative genomics of Aspergillus sections Usti and Cavernicolus.</title>
        <authorList>
            <consortium name="Lawrence Berkeley National Laboratory"/>
            <person name="Nybo J.L."/>
            <person name="Vesth T.C."/>
            <person name="Theobald S."/>
            <person name="Frisvad J.C."/>
            <person name="Larsen T.O."/>
            <person name="Kjaerboelling I."/>
            <person name="Rothschild-Mancinelli K."/>
            <person name="Lyhne E.K."/>
            <person name="Kogle M.E."/>
            <person name="Barry K."/>
            <person name="Clum A."/>
            <person name="Na H."/>
            <person name="Ledsgaard L."/>
            <person name="Lin J."/>
            <person name="Lipzen A."/>
            <person name="Kuo A."/>
            <person name="Riley R."/>
            <person name="Mondo S."/>
            <person name="LaButti K."/>
            <person name="Haridas S."/>
            <person name="Pangalinan J."/>
            <person name="Salamov A.A."/>
            <person name="Simmons B.A."/>
            <person name="Magnuson J.K."/>
            <person name="Chen J."/>
            <person name="Drula E."/>
            <person name="Henrissat B."/>
            <person name="Wiebenga A."/>
            <person name="Lubbers R.J."/>
            <person name="Gomes A.C."/>
            <person name="Macurrencykelacurrency M.R."/>
            <person name="Stajich J."/>
            <person name="Grigoriev I.V."/>
            <person name="Mortensen U.H."/>
            <person name="De vries R.P."/>
            <person name="Baker S.E."/>
            <person name="Andersen M.R."/>
        </authorList>
    </citation>
    <scope>NUCLEOTIDE SEQUENCE [LARGE SCALE GENOMIC DNA]</scope>
    <source>
        <strain evidence="1 2">CBS 756.74</strain>
    </source>
</reference>
<organism evidence="1 2">
    <name type="scientific">Aspergillus pseudodeflectus</name>
    <dbReference type="NCBI Taxonomy" id="176178"/>
    <lineage>
        <taxon>Eukaryota</taxon>
        <taxon>Fungi</taxon>
        <taxon>Dikarya</taxon>
        <taxon>Ascomycota</taxon>
        <taxon>Pezizomycotina</taxon>
        <taxon>Eurotiomycetes</taxon>
        <taxon>Eurotiomycetidae</taxon>
        <taxon>Eurotiales</taxon>
        <taxon>Aspergillaceae</taxon>
        <taxon>Aspergillus</taxon>
        <taxon>Aspergillus subgen. Nidulantes</taxon>
    </lineage>
</organism>
<dbReference type="GeneID" id="98151422"/>
<dbReference type="RefSeq" id="XP_070896938.1">
    <property type="nucleotide sequence ID" value="XM_071036258.1"/>
</dbReference>
<evidence type="ECO:0000313" key="2">
    <source>
        <dbReference type="Proteomes" id="UP001610444"/>
    </source>
</evidence>
<sequence>MACRKGQKVERPRMTDPHRIGWLRLQIYSTSCACWDDPGSLEYIASRRPFLLFLFFPVELYLQPYLYTLATLLPSHTVSNIQRYYYSSILRVYNILQIVNSNSQPGIMTTIQLARPTIRHFSVHRPQQTSRASRFVTSSCLVSAVVLPFVPPALESSREKNKGYPNHSK</sequence>
<gene>
    <name evidence="1" type="ORF">BJX68DRAFT_128887</name>
</gene>
<name>A0ABR4K109_9EURO</name>
<protein>
    <submittedName>
        <fullName evidence="1">Uncharacterized protein</fullName>
    </submittedName>
</protein>
<comment type="caution">
    <text evidence="1">The sequence shown here is derived from an EMBL/GenBank/DDBJ whole genome shotgun (WGS) entry which is preliminary data.</text>
</comment>
<accession>A0ABR4K109</accession>
<evidence type="ECO:0000313" key="1">
    <source>
        <dbReference type="EMBL" id="KAL2846008.1"/>
    </source>
</evidence>
<proteinExistence type="predicted"/>
<keyword evidence="2" id="KW-1185">Reference proteome</keyword>
<dbReference type="EMBL" id="JBFXLR010000034">
    <property type="protein sequence ID" value="KAL2846008.1"/>
    <property type="molecule type" value="Genomic_DNA"/>
</dbReference>